<gene>
    <name evidence="6" type="ORF">CALMAC_LOCUS9419</name>
</gene>
<keyword evidence="2" id="KW-0645">Protease</keyword>
<evidence type="ECO:0000313" key="7">
    <source>
        <dbReference type="Proteomes" id="UP000410492"/>
    </source>
</evidence>
<proteinExistence type="inferred from homology"/>
<protein>
    <recommendedName>
        <fullName evidence="8">Peptidase S33 tripeptidyl aminopeptidase-like C-terminal domain-containing protein</fullName>
    </recommendedName>
</protein>
<evidence type="ECO:0000256" key="2">
    <source>
        <dbReference type="ARBA" id="ARBA00022670"/>
    </source>
</evidence>
<dbReference type="GO" id="GO:0008239">
    <property type="term" value="F:dipeptidyl-peptidase activity"/>
    <property type="evidence" value="ECO:0007669"/>
    <property type="project" value="TreeGrafter"/>
</dbReference>
<reference evidence="6 7" key="1">
    <citation type="submission" date="2019-01" db="EMBL/GenBank/DDBJ databases">
        <authorList>
            <person name="Sayadi A."/>
        </authorList>
    </citation>
    <scope>NUCLEOTIDE SEQUENCE [LARGE SCALE GENOMIC DNA]</scope>
</reference>
<dbReference type="Pfam" id="PF05577">
    <property type="entry name" value="Peptidase_S28"/>
    <property type="match status" value="1"/>
</dbReference>
<dbReference type="InterPro" id="IPR029058">
    <property type="entry name" value="AB_hydrolase_fold"/>
</dbReference>
<evidence type="ECO:0000256" key="1">
    <source>
        <dbReference type="ARBA" id="ARBA00011079"/>
    </source>
</evidence>
<evidence type="ECO:0000256" key="5">
    <source>
        <dbReference type="ARBA" id="ARBA00023180"/>
    </source>
</evidence>
<keyword evidence="5" id="KW-0325">Glycoprotein</keyword>
<evidence type="ECO:0000256" key="4">
    <source>
        <dbReference type="ARBA" id="ARBA00022801"/>
    </source>
</evidence>
<dbReference type="Proteomes" id="UP000410492">
    <property type="component" value="Unassembled WGS sequence"/>
</dbReference>
<dbReference type="OrthoDB" id="1735038at2759"/>
<dbReference type="AlphaFoldDB" id="A0A653CJ67"/>
<keyword evidence="4" id="KW-0378">Hydrolase</keyword>
<keyword evidence="3" id="KW-0732">Signal</keyword>
<sequence>SERQWTYQQCTQFGFFQTTDAEPHVFGTKIPLSYYTDLCSSVFGPKFNEATLRGVKHTNNLYKGLNLNVTNVAFIHGSFDPLHVLGITKTKNKEAPAIYIKGAGHGAIFYPAFDRDTPQVKAARENVRHLIASWLKEKQFHIEVK</sequence>
<dbReference type="Gene3D" id="3.40.50.1820">
    <property type="entry name" value="alpha/beta hydrolase"/>
    <property type="match status" value="1"/>
</dbReference>
<evidence type="ECO:0008006" key="8">
    <source>
        <dbReference type="Google" id="ProtNLM"/>
    </source>
</evidence>
<dbReference type="GO" id="GO:0006508">
    <property type="term" value="P:proteolysis"/>
    <property type="evidence" value="ECO:0007669"/>
    <property type="project" value="UniProtKB-KW"/>
</dbReference>
<feature type="non-terminal residue" evidence="6">
    <location>
        <position position="1"/>
    </location>
</feature>
<evidence type="ECO:0000313" key="6">
    <source>
        <dbReference type="EMBL" id="VEN47736.1"/>
    </source>
</evidence>
<accession>A0A653CJ67</accession>
<organism evidence="6 7">
    <name type="scientific">Callosobruchus maculatus</name>
    <name type="common">Southern cowpea weevil</name>
    <name type="synonym">Pulse bruchid</name>
    <dbReference type="NCBI Taxonomy" id="64391"/>
    <lineage>
        <taxon>Eukaryota</taxon>
        <taxon>Metazoa</taxon>
        <taxon>Ecdysozoa</taxon>
        <taxon>Arthropoda</taxon>
        <taxon>Hexapoda</taxon>
        <taxon>Insecta</taxon>
        <taxon>Pterygota</taxon>
        <taxon>Neoptera</taxon>
        <taxon>Endopterygota</taxon>
        <taxon>Coleoptera</taxon>
        <taxon>Polyphaga</taxon>
        <taxon>Cucujiformia</taxon>
        <taxon>Chrysomeloidea</taxon>
        <taxon>Chrysomelidae</taxon>
        <taxon>Bruchinae</taxon>
        <taxon>Bruchini</taxon>
        <taxon>Callosobruchus</taxon>
    </lineage>
</organism>
<dbReference type="PANTHER" id="PTHR11010">
    <property type="entry name" value="PROTEASE S28 PRO-X CARBOXYPEPTIDASE-RELATED"/>
    <property type="match status" value="1"/>
</dbReference>
<dbReference type="InterPro" id="IPR008758">
    <property type="entry name" value="Peptidase_S28"/>
</dbReference>
<dbReference type="PANTHER" id="PTHR11010:SF117">
    <property type="entry name" value="SERINE PROTEASE 16"/>
    <property type="match status" value="1"/>
</dbReference>
<evidence type="ECO:0000256" key="3">
    <source>
        <dbReference type="ARBA" id="ARBA00022729"/>
    </source>
</evidence>
<keyword evidence="7" id="KW-1185">Reference proteome</keyword>
<comment type="similarity">
    <text evidence="1">Belongs to the peptidase S28 family.</text>
</comment>
<dbReference type="EMBL" id="CAACVG010007951">
    <property type="protein sequence ID" value="VEN47736.1"/>
    <property type="molecule type" value="Genomic_DNA"/>
</dbReference>
<dbReference type="GO" id="GO:0070008">
    <property type="term" value="F:serine-type exopeptidase activity"/>
    <property type="evidence" value="ECO:0007669"/>
    <property type="project" value="InterPro"/>
</dbReference>
<name>A0A653CJ67_CALMS</name>